<evidence type="ECO:0000259" key="2">
    <source>
        <dbReference type="Pfam" id="PF01471"/>
    </source>
</evidence>
<dbReference type="RefSeq" id="WP_344951601.1">
    <property type="nucleotide sequence ID" value="NZ_BAAAZR010000043.1"/>
</dbReference>
<dbReference type="SUPFAM" id="SSF47090">
    <property type="entry name" value="PGBD-like"/>
    <property type="match status" value="1"/>
</dbReference>
<feature type="domain" description="Peptidoglycan binding-like" evidence="2">
    <location>
        <begin position="121"/>
        <end position="167"/>
    </location>
</feature>
<gene>
    <name evidence="3" type="ORF">GCM10022226_73730</name>
</gene>
<protein>
    <submittedName>
        <fullName evidence="3">Peptidoglycan-binding protein</fullName>
    </submittedName>
</protein>
<keyword evidence="1" id="KW-0732">Signal</keyword>
<keyword evidence="4" id="KW-1185">Reference proteome</keyword>
<dbReference type="EMBL" id="BAAAZR010000043">
    <property type="protein sequence ID" value="GAA3840504.1"/>
    <property type="molecule type" value="Genomic_DNA"/>
</dbReference>
<evidence type="ECO:0000256" key="1">
    <source>
        <dbReference type="SAM" id="SignalP"/>
    </source>
</evidence>
<name>A0ABP7JBL5_9ACTN</name>
<dbReference type="Gene3D" id="2.40.420.20">
    <property type="match status" value="1"/>
</dbReference>
<accession>A0ABP7JBL5</accession>
<evidence type="ECO:0000313" key="3">
    <source>
        <dbReference type="EMBL" id="GAA3840504.1"/>
    </source>
</evidence>
<feature type="signal peptide" evidence="1">
    <location>
        <begin position="1"/>
        <end position="21"/>
    </location>
</feature>
<comment type="caution">
    <text evidence="3">The sequence shown here is derived from an EMBL/GenBank/DDBJ whole genome shotgun (WGS) entry which is preliminary data.</text>
</comment>
<dbReference type="InterPro" id="IPR036365">
    <property type="entry name" value="PGBD-like_sf"/>
</dbReference>
<reference evidence="4" key="1">
    <citation type="journal article" date="2019" name="Int. J. Syst. Evol. Microbiol.">
        <title>The Global Catalogue of Microorganisms (GCM) 10K type strain sequencing project: providing services to taxonomists for standard genome sequencing and annotation.</title>
        <authorList>
            <consortium name="The Broad Institute Genomics Platform"/>
            <consortium name="The Broad Institute Genome Sequencing Center for Infectious Disease"/>
            <person name="Wu L."/>
            <person name="Ma J."/>
        </authorList>
    </citation>
    <scope>NUCLEOTIDE SEQUENCE [LARGE SCALE GENOMIC DNA]</scope>
    <source>
        <strain evidence="4">JCM 16908</strain>
    </source>
</reference>
<feature type="chain" id="PRO_5047319225" evidence="1">
    <location>
        <begin position="22"/>
        <end position="361"/>
    </location>
</feature>
<dbReference type="Proteomes" id="UP001500888">
    <property type="component" value="Unassembled WGS sequence"/>
</dbReference>
<dbReference type="InterPro" id="IPR036366">
    <property type="entry name" value="PGBDSf"/>
</dbReference>
<dbReference type="Gene3D" id="1.10.101.10">
    <property type="entry name" value="PGBD-like superfamily/PGBD"/>
    <property type="match status" value="1"/>
</dbReference>
<proteinExistence type="predicted"/>
<evidence type="ECO:0000313" key="4">
    <source>
        <dbReference type="Proteomes" id="UP001500888"/>
    </source>
</evidence>
<sequence>MKTTAVVAAAAVVLAGAAAGAWEVTREDPADEATAPSVAVTSAAVSRSDIVSRIQLGGVLGYDGSYTIVSHLPPGVVTATPRPGSVLKRGSRLFAVGANRAWLMYGPAPAYRDFTAGMTDGADVKALERNLAALGMDPHHWMTVDRHFTAATAAAIRRWQAAHGVPAAFRTGRLDLGQVVFLPGKIRVGQIPTGSGSQAGPGTTMLKATSTAQVVRVALTTDRRSQVHRGDSVRVTLPGTTRAIKGTVRTVGKVATAADPNSGPATVQLTITLVKPGKAVAGLDLAPVQVDIVSSRSRGVLTVPVTALLARPGGGYQIAVLDGSARRLVKVEPGLYDDDAGAVEVAGDGLSEGTRVEVPVS</sequence>
<organism evidence="3 4">
    <name type="scientific">Sphaerisporangium flaviroseum</name>
    <dbReference type="NCBI Taxonomy" id="509199"/>
    <lineage>
        <taxon>Bacteria</taxon>
        <taxon>Bacillati</taxon>
        <taxon>Actinomycetota</taxon>
        <taxon>Actinomycetes</taxon>
        <taxon>Streptosporangiales</taxon>
        <taxon>Streptosporangiaceae</taxon>
        <taxon>Sphaerisporangium</taxon>
    </lineage>
</organism>
<dbReference type="Pfam" id="PF01471">
    <property type="entry name" value="PG_binding_1"/>
    <property type="match status" value="1"/>
</dbReference>
<dbReference type="InterPro" id="IPR002477">
    <property type="entry name" value="Peptidoglycan-bd-like"/>
</dbReference>